<dbReference type="Gene3D" id="3.30.460.10">
    <property type="entry name" value="Beta Polymerase, domain 2"/>
    <property type="match status" value="1"/>
</dbReference>
<dbReference type="GO" id="GO:0016779">
    <property type="term" value="F:nucleotidyltransferase activity"/>
    <property type="evidence" value="ECO:0007669"/>
    <property type="project" value="InterPro"/>
</dbReference>
<evidence type="ECO:0000313" key="3">
    <source>
        <dbReference type="Proteomes" id="UP000298653"/>
    </source>
</evidence>
<dbReference type="Pfam" id="PF01909">
    <property type="entry name" value="NTP_transf_2"/>
    <property type="match status" value="1"/>
</dbReference>
<accession>A0A4P8ID32</accession>
<dbReference type="RefSeq" id="WP_243118872.1">
    <property type="nucleotide sequence ID" value="NZ_CP040058.1"/>
</dbReference>
<dbReference type="PANTHER" id="PTHR43449:SF3">
    <property type="entry name" value="POLYMERASE NUCLEOTIDYL TRANSFERASE DOMAIN-CONTAINING PROTEIN"/>
    <property type="match status" value="1"/>
</dbReference>
<reference evidence="2 3" key="1">
    <citation type="submission" date="2019-05" db="EMBL/GenBank/DDBJ databases">
        <title>Complete genome sequencing of Anaerostipes rhamnosivorans.</title>
        <authorList>
            <person name="Bui T.P.N."/>
            <person name="de Vos W.M."/>
        </authorList>
    </citation>
    <scope>NUCLEOTIDE SEQUENCE [LARGE SCALE GENOMIC DNA]</scope>
    <source>
        <strain evidence="2 3">1y2</strain>
    </source>
</reference>
<dbReference type="SUPFAM" id="SSF81301">
    <property type="entry name" value="Nucleotidyltransferase"/>
    <property type="match status" value="1"/>
</dbReference>
<gene>
    <name evidence="2" type="ORF">AR1Y2_1167</name>
</gene>
<dbReference type="CDD" id="cd05403">
    <property type="entry name" value="NT_KNTase_like"/>
    <property type="match status" value="1"/>
</dbReference>
<dbReference type="Proteomes" id="UP000298653">
    <property type="component" value="Chromosome"/>
</dbReference>
<organism evidence="2 3">
    <name type="scientific">Anaerostipes rhamnosivorans</name>
    <dbReference type="NCBI Taxonomy" id="1229621"/>
    <lineage>
        <taxon>Bacteria</taxon>
        <taxon>Bacillati</taxon>
        <taxon>Bacillota</taxon>
        <taxon>Clostridia</taxon>
        <taxon>Lachnospirales</taxon>
        <taxon>Lachnospiraceae</taxon>
        <taxon>Anaerostipes</taxon>
    </lineage>
</organism>
<dbReference type="InterPro" id="IPR002934">
    <property type="entry name" value="Polymerase_NTP_transf_dom"/>
</dbReference>
<dbReference type="PANTHER" id="PTHR43449">
    <property type="entry name" value="NUCLEOTIDYLTRANSFERASE"/>
    <property type="match status" value="1"/>
</dbReference>
<protein>
    <recommendedName>
        <fullName evidence="1">Polymerase nucleotidyl transferase domain-containing protein</fullName>
    </recommendedName>
</protein>
<proteinExistence type="predicted"/>
<dbReference type="EMBL" id="CP040058">
    <property type="protein sequence ID" value="QCP34621.1"/>
    <property type="molecule type" value="Genomic_DNA"/>
</dbReference>
<keyword evidence="3" id="KW-1185">Reference proteome</keyword>
<sequence length="123" mass="14300">MMENRIKIHRENFEYLPKRFVDKIEMDLEYLVKSQIPGLKAVYLFGSCARGDLRSGSDVDLLILTEKKLEDRTLAADIRWTLDEEMSGVATDVVYANEESIKENTVFKNIMNRDKKLILEVVK</sequence>
<dbReference type="KEGG" id="arf:AR1Y2_1167"/>
<evidence type="ECO:0000313" key="2">
    <source>
        <dbReference type="EMBL" id="QCP34621.1"/>
    </source>
</evidence>
<feature type="domain" description="Polymerase nucleotidyl transferase" evidence="1">
    <location>
        <begin position="33"/>
        <end position="109"/>
    </location>
</feature>
<dbReference type="InterPro" id="IPR043519">
    <property type="entry name" value="NT_sf"/>
</dbReference>
<name>A0A4P8ID32_9FIRM</name>
<dbReference type="AlphaFoldDB" id="A0A4P8ID32"/>
<evidence type="ECO:0000259" key="1">
    <source>
        <dbReference type="Pfam" id="PF01909"/>
    </source>
</evidence>